<dbReference type="InterPro" id="IPR051010">
    <property type="entry name" value="BCAA_transport"/>
</dbReference>
<dbReference type="EMBL" id="JBBLZC010000002">
    <property type="protein sequence ID" value="MEK0082176.1"/>
    <property type="molecule type" value="Genomic_DNA"/>
</dbReference>
<feature type="compositionally biased region" description="Polar residues" evidence="4">
    <location>
        <begin position="25"/>
        <end position="35"/>
    </location>
</feature>
<keyword evidence="3" id="KW-0029">Amino-acid transport</keyword>
<keyword evidence="8" id="KW-1185">Reference proteome</keyword>
<comment type="caution">
    <text evidence="7">The sequence shown here is derived from an EMBL/GenBank/DDBJ whole genome shotgun (WGS) entry which is preliminary data.</text>
</comment>
<keyword evidence="3" id="KW-0813">Transport</keyword>
<evidence type="ECO:0000313" key="8">
    <source>
        <dbReference type="Proteomes" id="UP001375743"/>
    </source>
</evidence>
<evidence type="ECO:0000256" key="2">
    <source>
        <dbReference type="ARBA" id="ARBA00022729"/>
    </source>
</evidence>
<keyword evidence="2 5" id="KW-0732">Signal</keyword>
<organism evidence="7 8">
    <name type="scientific">Benzoatithermus flavus</name>
    <dbReference type="NCBI Taxonomy" id="3108223"/>
    <lineage>
        <taxon>Bacteria</taxon>
        <taxon>Pseudomonadati</taxon>
        <taxon>Pseudomonadota</taxon>
        <taxon>Alphaproteobacteria</taxon>
        <taxon>Geminicoccales</taxon>
        <taxon>Geminicoccaceae</taxon>
        <taxon>Benzoatithermus</taxon>
    </lineage>
</organism>
<dbReference type="PANTHER" id="PTHR30483">
    <property type="entry name" value="LEUCINE-SPECIFIC-BINDING PROTEIN"/>
    <property type="match status" value="1"/>
</dbReference>
<evidence type="ECO:0000313" key="7">
    <source>
        <dbReference type="EMBL" id="MEK0082176.1"/>
    </source>
</evidence>
<dbReference type="InterPro" id="IPR028082">
    <property type="entry name" value="Peripla_BP_I"/>
</dbReference>
<evidence type="ECO:0000256" key="4">
    <source>
        <dbReference type="SAM" id="MobiDB-lite"/>
    </source>
</evidence>
<name>A0ABU8XLV4_9PROT</name>
<evidence type="ECO:0000256" key="1">
    <source>
        <dbReference type="ARBA" id="ARBA00010062"/>
    </source>
</evidence>
<dbReference type="CDD" id="cd06339">
    <property type="entry name" value="PBP1_YraM_LppC_lipoprotein-like"/>
    <property type="match status" value="1"/>
</dbReference>
<evidence type="ECO:0000256" key="3">
    <source>
        <dbReference type="ARBA" id="ARBA00022970"/>
    </source>
</evidence>
<proteinExistence type="inferred from homology"/>
<gene>
    <name evidence="7" type="ORF">U1T56_03355</name>
</gene>
<dbReference type="Gene3D" id="3.40.50.2300">
    <property type="match status" value="2"/>
</dbReference>
<dbReference type="InterPro" id="IPR028081">
    <property type="entry name" value="Leu-bd"/>
</dbReference>
<evidence type="ECO:0000259" key="6">
    <source>
        <dbReference type="Pfam" id="PF13458"/>
    </source>
</evidence>
<evidence type="ECO:0000256" key="5">
    <source>
        <dbReference type="SAM" id="SignalP"/>
    </source>
</evidence>
<feature type="region of interest" description="Disordered" evidence="4">
    <location>
        <begin position="25"/>
        <end position="49"/>
    </location>
</feature>
<sequence length="423" mass="43427">MRSRLTLSLIALLVVAGCARTQVTTPTPLPQSSSVPAAPESLPVTPAPTRPAPKVGLLLPLTGSAASLGQDMLDAAQMALFDVGRTDLELVPRDTGDKPQQAEIAARAALDAGAELLIGPLFARSTSAVAPVAAQRGVSVISFSNDASIAGPGTYILGFRPEEQIERVVGYAARQGLARFAALAPGDAYGVRAIAAWRQAVARIPGATAVIAQTYPTDSSSPTAAVRQVAAVGRPGGLPAEAAADATAEPGARTASPGLPPPGFDSLLIADGGSRVGSIAALLAYYDVTSPSTRFLGTMRWQDDPALMSDAGLKGSWLATWPPDAVETFAGRFAAVYGRRPAPLAVLAYDAIALAALLAQGEPRFTQSQLTDPQGFIGGVGIFRLRPDGLAEHGLAVVEIQDRGSVRIVDPAPQAFAAGFASR</sequence>
<accession>A0ABU8XLV4</accession>
<comment type="similarity">
    <text evidence="1">Belongs to the leucine-binding protein family.</text>
</comment>
<dbReference type="SUPFAM" id="SSF53822">
    <property type="entry name" value="Periplasmic binding protein-like I"/>
    <property type="match status" value="1"/>
</dbReference>
<dbReference type="Pfam" id="PF13458">
    <property type="entry name" value="Peripla_BP_6"/>
    <property type="match status" value="1"/>
</dbReference>
<dbReference type="PROSITE" id="PS51257">
    <property type="entry name" value="PROKAR_LIPOPROTEIN"/>
    <property type="match status" value="1"/>
</dbReference>
<dbReference type="PANTHER" id="PTHR30483:SF6">
    <property type="entry name" value="PERIPLASMIC BINDING PROTEIN OF ABC TRANSPORTER FOR NATURAL AMINO ACIDS"/>
    <property type="match status" value="1"/>
</dbReference>
<feature type="domain" description="Leucine-binding protein" evidence="6">
    <location>
        <begin position="54"/>
        <end position="404"/>
    </location>
</feature>
<feature type="chain" id="PRO_5046238030" evidence="5">
    <location>
        <begin position="22"/>
        <end position="423"/>
    </location>
</feature>
<dbReference type="Proteomes" id="UP001375743">
    <property type="component" value="Unassembled WGS sequence"/>
</dbReference>
<protein>
    <submittedName>
        <fullName evidence="7">Penicillin-binding protein activator</fullName>
    </submittedName>
</protein>
<reference evidence="7 8" key="1">
    <citation type="submission" date="2024-01" db="EMBL/GenBank/DDBJ databases">
        <title>Multi-omics insights into the function and evolution of sodium benzoate biodegradation pathways in Benzoatithermus flavus gen. nov., sp. nov. from hot spring.</title>
        <authorList>
            <person name="Hu C.-J."/>
            <person name="Li W.-J."/>
        </authorList>
    </citation>
    <scope>NUCLEOTIDE SEQUENCE [LARGE SCALE GENOMIC DNA]</scope>
    <source>
        <strain evidence="7 8">SYSU G07066</strain>
    </source>
</reference>
<dbReference type="RefSeq" id="WP_418158024.1">
    <property type="nucleotide sequence ID" value="NZ_JBBLZC010000002.1"/>
</dbReference>
<feature type="signal peptide" evidence="5">
    <location>
        <begin position="1"/>
        <end position="21"/>
    </location>
</feature>